<accession>X1NSD9</accession>
<proteinExistence type="predicted"/>
<dbReference type="EMBL" id="BARV01019326">
    <property type="protein sequence ID" value="GAI29725.1"/>
    <property type="molecule type" value="Genomic_DNA"/>
</dbReference>
<organism evidence="1">
    <name type="scientific">marine sediment metagenome</name>
    <dbReference type="NCBI Taxonomy" id="412755"/>
    <lineage>
        <taxon>unclassified sequences</taxon>
        <taxon>metagenomes</taxon>
        <taxon>ecological metagenomes</taxon>
    </lineage>
</organism>
<feature type="non-terminal residue" evidence="1">
    <location>
        <position position="1"/>
    </location>
</feature>
<dbReference type="AlphaFoldDB" id="X1NSD9"/>
<sequence length="88" mass="10450">ICELNQETMEKFNFKDSSLLLLSKEVKDPFIKQNRIISIQVKCYKNDFLKNNQIGIDQSARNAMGVKKEQESEIIITKNRIKRLLWYK</sequence>
<gene>
    <name evidence="1" type="ORF">S06H3_32494</name>
</gene>
<name>X1NSD9_9ZZZZ</name>
<comment type="caution">
    <text evidence="1">The sequence shown here is derived from an EMBL/GenBank/DDBJ whole genome shotgun (WGS) entry which is preliminary data.</text>
</comment>
<protein>
    <submittedName>
        <fullName evidence="1">Uncharacterized protein</fullName>
    </submittedName>
</protein>
<reference evidence="1" key="1">
    <citation type="journal article" date="2014" name="Front. Microbiol.">
        <title>High frequency of phylogenetically diverse reductive dehalogenase-homologous genes in deep subseafloor sedimentary metagenomes.</title>
        <authorList>
            <person name="Kawai M."/>
            <person name="Futagami T."/>
            <person name="Toyoda A."/>
            <person name="Takaki Y."/>
            <person name="Nishi S."/>
            <person name="Hori S."/>
            <person name="Arai W."/>
            <person name="Tsubouchi T."/>
            <person name="Morono Y."/>
            <person name="Uchiyama I."/>
            <person name="Ito T."/>
            <person name="Fujiyama A."/>
            <person name="Inagaki F."/>
            <person name="Takami H."/>
        </authorList>
    </citation>
    <scope>NUCLEOTIDE SEQUENCE</scope>
    <source>
        <strain evidence="1">Expedition CK06-06</strain>
    </source>
</reference>
<evidence type="ECO:0000313" key="1">
    <source>
        <dbReference type="EMBL" id="GAI29725.1"/>
    </source>
</evidence>